<accession>A0ABR3L5Y3</accession>
<comment type="caution">
    <text evidence="2">The sequence shown here is derived from an EMBL/GenBank/DDBJ whole genome shotgun (WGS) entry which is preliminary data.</text>
</comment>
<feature type="region of interest" description="Disordered" evidence="1">
    <location>
        <begin position="77"/>
        <end position="107"/>
    </location>
</feature>
<proteinExistence type="predicted"/>
<sequence length="107" mass="12214">MRISAAHTMPALIMAPYAHLRRLPEGLRLCPFLPSSHRRRGNTGARCVYLRPWPTGTQNNPVHCLFVSPEAFESQRKREMRKQWKAPPERHTNIFPAQGACEQGPSL</sequence>
<keyword evidence="3" id="KW-1185">Reference proteome</keyword>
<name>A0ABR3L5Y3_9TELE</name>
<dbReference type="EMBL" id="JAYMGO010000025">
    <property type="protein sequence ID" value="KAL1247077.1"/>
    <property type="molecule type" value="Genomic_DNA"/>
</dbReference>
<protein>
    <submittedName>
        <fullName evidence="2">Uncharacterized protein</fullName>
    </submittedName>
</protein>
<evidence type="ECO:0000313" key="3">
    <source>
        <dbReference type="Proteomes" id="UP001558613"/>
    </source>
</evidence>
<reference evidence="2 3" key="1">
    <citation type="submission" date="2023-09" db="EMBL/GenBank/DDBJ databases">
        <authorList>
            <person name="Wang M."/>
        </authorList>
    </citation>
    <scope>NUCLEOTIDE SEQUENCE [LARGE SCALE GENOMIC DNA]</scope>
    <source>
        <strain evidence="2">GT-2023</strain>
        <tissue evidence="2">Liver</tissue>
    </source>
</reference>
<gene>
    <name evidence="2" type="ORF">QQF64_022453</name>
</gene>
<dbReference type="Proteomes" id="UP001558613">
    <property type="component" value="Unassembled WGS sequence"/>
</dbReference>
<evidence type="ECO:0000256" key="1">
    <source>
        <dbReference type="SAM" id="MobiDB-lite"/>
    </source>
</evidence>
<evidence type="ECO:0000313" key="2">
    <source>
        <dbReference type="EMBL" id="KAL1247077.1"/>
    </source>
</evidence>
<organism evidence="2 3">
    <name type="scientific">Cirrhinus molitorella</name>
    <name type="common">mud carp</name>
    <dbReference type="NCBI Taxonomy" id="172907"/>
    <lineage>
        <taxon>Eukaryota</taxon>
        <taxon>Metazoa</taxon>
        <taxon>Chordata</taxon>
        <taxon>Craniata</taxon>
        <taxon>Vertebrata</taxon>
        <taxon>Euteleostomi</taxon>
        <taxon>Actinopterygii</taxon>
        <taxon>Neopterygii</taxon>
        <taxon>Teleostei</taxon>
        <taxon>Ostariophysi</taxon>
        <taxon>Cypriniformes</taxon>
        <taxon>Cyprinidae</taxon>
        <taxon>Labeoninae</taxon>
        <taxon>Labeonini</taxon>
        <taxon>Cirrhinus</taxon>
    </lineage>
</organism>